<keyword evidence="5" id="KW-1185">Reference proteome</keyword>
<comment type="caution">
    <text evidence="4">The sequence shown here is derived from an EMBL/GenBank/DDBJ whole genome shotgun (WGS) entry which is preliminary data.</text>
</comment>
<dbReference type="Pfam" id="PF00400">
    <property type="entry name" value="WD40"/>
    <property type="match status" value="3"/>
</dbReference>
<dbReference type="PANTHER" id="PTHR19879">
    <property type="entry name" value="TRANSCRIPTION INITIATION FACTOR TFIID"/>
    <property type="match status" value="1"/>
</dbReference>
<evidence type="ECO:0000313" key="5">
    <source>
        <dbReference type="Proteomes" id="UP000076962"/>
    </source>
</evidence>
<feature type="non-terminal residue" evidence="4">
    <location>
        <position position="179"/>
    </location>
</feature>
<dbReference type="PROSITE" id="PS00678">
    <property type="entry name" value="WD_REPEATS_1"/>
    <property type="match status" value="3"/>
</dbReference>
<protein>
    <submittedName>
        <fullName evidence="4">Repeat protein</fullName>
    </submittedName>
</protein>
<evidence type="ECO:0000313" key="4">
    <source>
        <dbReference type="EMBL" id="OAD20530.1"/>
    </source>
</evidence>
<dbReference type="InterPro" id="IPR001680">
    <property type="entry name" value="WD40_rpt"/>
</dbReference>
<name>A0A176RXP8_9GAMM</name>
<dbReference type="AlphaFoldDB" id="A0A176RXP8"/>
<accession>A0A176RXP8</accession>
<dbReference type="PROSITE" id="PS50082">
    <property type="entry name" value="WD_REPEATS_2"/>
    <property type="match status" value="3"/>
</dbReference>
<dbReference type="InterPro" id="IPR019775">
    <property type="entry name" value="WD40_repeat_CS"/>
</dbReference>
<feature type="repeat" description="WD" evidence="3">
    <location>
        <begin position="86"/>
        <end position="127"/>
    </location>
</feature>
<keyword evidence="2" id="KW-0677">Repeat</keyword>
<feature type="non-terminal residue" evidence="4">
    <location>
        <position position="1"/>
    </location>
</feature>
<proteinExistence type="predicted"/>
<evidence type="ECO:0000256" key="3">
    <source>
        <dbReference type="PROSITE-ProRule" id="PRU00221"/>
    </source>
</evidence>
<dbReference type="SUPFAM" id="SSF50978">
    <property type="entry name" value="WD40 repeat-like"/>
    <property type="match status" value="1"/>
</dbReference>
<evidence type="ECO:0000256" key="1">
    <source>
        <dbReference type="ARBA" id="ARBA00022574"/>
    </source>
</evidence>
<gene>
    <name evidence="4" type="ORF">THIOM_003761</name>
</gene>
<dbReference type="PANTHER" id="PTHR19879:SF9">
    <property type="entry name" value="TRANSCRIPTION INITIATION FACTOR TFIID SUBUNIT 5"/>
    <property type="match status" value="1"/>
</dbReference>
<dbReference type="PRINTS" id="PR00320">
    <property type="entry name" value="GPROTEINBRPT"/>
</dbReference>
<reference evidence="4 5" key="1">
    <citation type="submission" date="2016-05" db="EMBL/GenBank/DDBJ databases">
        <title>Single-cell genome of chain-forming Candidatus Thiomargarita nelsonii and comparison to other large sulfur-oxidizing bacteria.</title>
        <authorList>
            <person name="Winkel M."/>
            <person name="Salman V."/>
            <person name="Woyke T."/>
            <person name="Schulz-Vogt H."/>
            <person name="Richter M."/>
            <person name="Flood B."/>
            <person name="Bailey J."/>
            <person name="Amann R."/>
            <person name="Mussmann M."/>
        </authorList>
    </citation>
    <scope>NUCLEOTIDE SEQUENCE [LARGE SCALE GENOMIC DNA]</scope>
    <source>
        <strain evidence="4 5">THI036</strain>
    </source>
</reference>
<dbReference type="SMART" id="SM00320">
    <property type="entry name" value="WD40"/>
    <property type="match status" value="3"/>
</dbReference>
<evidence type="ECO:0000256" key="2">
    <source>
        <dbReference type="ARBA" id="ARBA00022737"/>
    </source>
</evidence>
<sequence length="179" mass="19192">FVGHSGPVIIVAFSPSGQQALSGSKDGTMKLWDVSSGRLLKTFVEQSEGYVWGVAFSPSGQQAVSGGSDGTLKLWELSSGRLLKTFVGHSDEVESVAFSSSGQRILSGSLDTTTRLWNVETGKKVAKMVAFDDGEWVTLTPEGYYTASINGAKYLNVSIGKQVYGIEQYEALCHRADIV</sequence>
<dbReference type="Gene3D" id="2.130.10.10">
    <property type="entry name" value="YVTN repeat-like/Quinoprotein amine dehydrogenase"/>
    <property type="match status" value="2"/>
</dbReference>
<dbReference type="InterPro" id="IPR036322">
    <property type="entry name" value="WD40_repeat_dom_sf"/>
</dbReference>
<feature type="repeat" description="WD" evidence="3">
    <location>
        <begin position="44"/>
        <end position="85"/>
    </location>
</feature>
<keyword evidence="1 3" id="KW-0853">WD repeat</keyword>
<dbReference type="EMBL" id="LUTY01002302">
    <property type="protein sequence ID" value="OAD20530.1"/>
    <property type="molecule type" value="Genomic_DNA"/>
</dbReference>
<organism evidence="4 5">
    <name type="scientific">Candidatus Thiomargarita nelsonii</name>
    <dbReference type="NCBI Taxonomy" id="1003181"/>
    <lineage>
        <taxon>Bacteria</taxon>
        <taxon>Pseudomonadati</taxon>
        <taxon>Pseudomonadota</taxon>
        <taxon>Gammaproteobacteria</taxon>
        <taxon>Thiotrichales</taxon>
        <taxon>Thiotrichaceae</taxon>
        <taxon>Thiomargarita</taxon>
    </lineage>
</organism>
<feature type="repeat" description="WD" evidence="3">
    <location>
        <begin position="1"/>
        <end position="42"/>
    </location>
</feature>
<dbReference type="Proteomes" id="UP000076962">
    <property type="component" value="Unassembled WGS sequence"/>
</dbReference>
<dbReference type="PROSITE" id="PS50294">
    <property type="entry name" value="WD_REPEATS_REGION"/>
    <property type="match status" value="3"/>
</dbReference>
<dbReference type="InterPro" id="IPR020472">
    <property type="entry name" value="WD40_PAC1"/>
</dbReference>
<dbReference type="InterPro" id="IPR015943">
    <property type="entry name" value="WD40/YVTN_repeat-like_dom_sf"/>
</dbReference>